<dbReference type="Gene3D" id="3.40.50.1460">
    <property type="match status" value="1"/>
</dbReference>
<proteinExistence type="predicted"/>
<gene>
    <name evidence="1" type="ORF">AOQ84DRAFT_425652</name>
</gene>
<dbReference type="Proteomes" id="UP000250140">
    <property type="component" value="Unassembled WGS sequence"/>
</dbReference>
<dbReference type="EMBL" id="KV749134">
    <property type="protein sequence ID" value="OCL10957.1"/>
    <property type="molecule type" value="Genomic_DNA"/>
</dbReference>
<organism evidence="1 2">
    <name type="scientific">Glonium stellatum</name>
    <dbReference type="NCBI Taxonomy" id="574774"/>
    <lineage>
        <taxon>Eukaryota</taxon>
        <taxon>Fungi</taxon>
        <taxon>Dikarya</taxon>
        <taxon>Ascomycota</taxon>
        <taxon>Pezizomycotina</taxon>
        <taxon>Dothideomycetes</taxon>
        <taxon>Pleosporomycetidae</taxon>
        <taxon>Gloniales</taxon>
        <taxon>Gloniaceae</taxon>
        <taxon>Glonium</taxon>
    </lineage>
</organism>
<reference evidence="1 2" key="1">
    <citation type="journal article" date="2016" name="Nat. Commun.">
        <title>Ectomycorrhizal ecology is imprinted in the genome of the dominant symbiotic fungus Cenococcum geophilum.</title>
        <authorList>
            <consortium name="DOE Joint Genome Institute"/>
            <person name="Peter M."/>
            <person name="Kohler A."/>
            <person name="Ohm R.A."/>
            <person name="Kuo A."/>
            <person name="Krutzmann J."/>
            <person name="Morin E."/>
            <person name="Arend M."/>
            <person name="Barry K.W."/>
            <person name="Binder M."/>
            <person name="Choi C."/>
            <person name="Clum A."/>
            <person name="Copeland A."/>
            <person name="Grisel N."/>
            <person name="Haridas S."/>
            <person name="Kipfer T."/>
            <person name="LaButti K."/>
            <person name="Lindquist E."/>
            <person name="Lipzen A."/>
            <person name="Maire R."/>
            <person name="Meier B."/>
            <person name="Mihaltcheva S."/>
            <person name="Molinier V."/>
            <person name="Murat C."/>
            <person name="Poggeler S."/>
            <person name="Quandt C.A."/>
            <person name="Sperisen C."/>
            <person name="Tritt A."/>
            <person name="Tisserant E."/>
            <person name="Crous P.W."/>
            <person name="Henrissat B."/>
            <person name="Nehls U."/>
            <person name="Egli S."/>
            <person name="Spatafora J.W."/>
            <person name="Grigoriev I.V."/>
            <person name="Martin F.M."/>
        </authorList>
    </citation>
    <scope>NUCLEOTIDE SEQUENCE [LARGE SCALE GENOMIC DNA]</scope>
    <source>
        <strain evidence="1 2">CBS 207.34</strain>
    </source>
</reference>
<sequence>MEKDIRDKELGDELDLMAEKGLVVLAILDCCYSGGATRDRRYGPIRCREARSTAGFELGYEINNTLLTHQNEWQLATEAVDPSMGLNFHFNNSSPSAMFNLKVGATGDVEVGDSRGQTLPEIPPLRVDGHDSPKEVVSVLRHLMSYNNIRDLKSPRDVSAPSYKLELVRLSPSVSEEPDVRASYRINFTNFTKQALYLTVPDLTPCWDVERIFPERRTPSQAVDPGRVGHEPTQTVQTKRVGRLIM</sequence>
<evidence type="ECO:0008006" key="3">
    <source>
        <dbReference type="Google" id="ProtNLM"/>
    </source>
</evidence>
<accession>A0A8E2F5J3</accession>
<dbReference type="OrthoDB" id="3223806at2759"/>
<evidence type="ECO:0000313" key="2">
    <source>
        <dbReference type="Proteomes" id="UP000250140"/>
    </source>
</evidence>
<name>A0A8E2F5J3_9PEZI</name>
<evidence type="ECO:0000313" key="1">
    <source>
        <dbReference type="EMBL" id="OCL10957.1"/>
    </source>
</evidence>
<protein>
    <recommendedName>
        <fullName evidence="3">Caspase domain-containing protein</fullName>
    </recommendedName>
</protein>
<keyword evidence="2" id="KW-1185">Reference proteome</keyword>
<dbReference type="AlphaFoldDB" id="A0A8E2F5J3"/>